<sequence length="119" mass="12988">MGCVREGAIGGTFPVFASPRSSSSSVPWESDLVVVACVRTPRSSHRARPAVVTDGEGAKKLYGHDGRLTLRREGFHQVFREGEANNGQHGGFEDDDGHPSKEEGWQVSKRRQEVGVLRS</sequence>
<dbReference type="EMBL" id="VSRR010001735">
    <property type="protein sequence ID" value="MPC27370.1"/>
    <property type="molecule type" value="Genomic_DNA"/>
</dbReference>
<dbReference type="AlphaFoldDB" id="A0A5B7E0E1"/>
<keyword evidence="3" id="KW-1185">Reference proteome</keyword>
<comment type="caution">
    <text evidence="2">The sequence shown here is derived from an EMBL/GenBank/DDBJ whole genome shotgun (WGS) entry which is preliminary data.</text>
</comment>
<organism evidence="2 3">
    <name type="scientific">Portunus trituberculatus</name>
    <name type="common">Swimming crab</name>
    <name type="synonym">Neptunus trituberculatus</name>
    <dbReference type="NCBI Taxonomy" id="210409"/>
    <lineage>
        <taxon>Eukaryota</taxon>
        <taxon>Metazoa</taxon>
        <taxon>Ecdysozoa</taxon>
        <taxon>Arthropoda</taxon>
        <taxon>Crustacea</taxon>
        <taxon>Multicrustacea</taxon>
        <taxon>Malacostraca</taxon>
        <taxon>Eumalacostraca</taxon>
        <taxon>Eucarida</taxon>
        <taxon>Decapoda</taxon>
        <taxon>Pleocyemata</taxon>
        <taxon>Brachyura</taxon>
        <taxon>Eubrachyura</taxon>
        <taxon>Portunoidea</taxon>
        <taxon>Portunidae</taxon>
        <taxon>Portuninae</taxon>
        <taxon>Portunus</taxon>
    </lineage>
</organism>
<feature type="region of interest" description="Disordered" evidence="1">
    <location>
        <begin position="80"/>
        <end position="119"/>
    </location>
</feature>
<name>A0A5B7E0E1_PORTR</name>
<reference evidence="2 3" key="1">
    <citation type="submission" date="2019-05" db="EMBL/GenBank/DDBJ databases">
        <title>Another draft genome of Portunus trituberculatus and its Hox gene families provides insights of decapod evolution.</title>
        <authorList>
            <person name="Jeong J.-H."/>
            <person name="Song I."/>
            <person name="Kim S."/>
            <person name="Choi T."/>
            <person name="Kim D."/>
            <person name="Ryu S."/>
            <person name="Kim W."/>
        </authorList>
    </citation>
    <scope>NUCLEOTIDE SEQUENCE [LARGE SCALE GENOMIC DNA]</scope>
    <source>
        <tissue evidence="2">Muscle</tissue>
    </source>
</reference>
<evidence type="ECO:0000313" key="3">
    <source>
        <dbReference type="Proteomes" id="UP000324222"/>
    </source>
</evidence>
<protein>
    <submittedName>
        <fullName evidence="2">Uncharacterized protein</fullName>
    </submittedName>
</protein>
<proteinExistence type="predicted"/>
<gene>
    <name evidence="2" type="ORF">E2C01_020540</name>
</gene>
<evidence type="ECO:0000313" key="2">
    <source>
        <dbReference type="EMBL" id="MPC27370.1"/>
    </source>
</evidence>
<accession>A0A5B7E0E1</accession>
<dbReference type="Proteomes" id="UP000324222">
    <property type="component" value="Unassembled WGS sequence"/>
</dbReference>
<evidence type="ECO:0000256" key="1">
    <source>
        <dbReference type="SAM" id="MobiDB-lite"/>
    </source>
</evidence>